<accession>A0A9W6NDX9</accession>
<organism evidence="2 3">
    <name type="scientific">Pseudomonas turukhanskensis</name>
    <dbReference type="NCBI Taxonomy" id="1806536"/>
    <lineage>
        <taxon>Bacteria</taxon>
        <taxon>Pseudomonadati</taxon>
        <taxon>Pseudomonadota</taxon>
        <taxon>Gammaproteobacteria</taxon>
        <taxon>Pseudomonadales</taxon>
        <taxon>Pseudomonadaceae</taxon>
        <taxon>Pseudomonas</taxon>
    </lineage>
</organism>
<dbReference type="RefSeq" id="WP_373877790.1">
    <property type="nucleotide sequence ID" value="NZ_BSFN01000001.1"/>
</dbReference>
<keyword evidence="1" id="KW-0732">Signal</keyword>
<sequence>MKGFLLGLLLACCGGPAFAGVDASQYDAFWLWSGVQPQPLLARAKSLYILQGQIERAPRRQGGAVRFLAQGMSVPRLATHPGEIWLAYRAQTLEWPPEAYAVLLSQLRRWQLAGNAVVGIQIDFDARTRDLHHYVKFLRELRERLPKNYRLSITGLLDWAPNADPAVLNQLVGVVDELVIQTYQGRHTIANYSAYLPPTKHLQLPFKIGLVQYGKWQAPYFLEGLPLFRGYVVFLLNAPASPH</sequence>
<feature type="chain" id="PRO_5040844880" description="DUF3142 domain-containing protein" evidence="1">
    <location>
        <begin position="20"/>
        <end position="243"/>
    </location>
</feature>
<dbReference type="Pfam" id="PF11340">
    <property type="entry name" value="DUF3142"/>
    <property type="match status" value="1"/>
</dbReference>
<feature type="signal peptide" evidence="1">
    <location>
        <begin position="1"/>
        <end position="19"/>
    </location>
</feature>
<dbReference type="Gene3D" id="3.20.20.80">
    <property type="entry name" value="Glycosidases"/>
    <property type="match status" value="1"/>
</dbReference>
<evidence type="ECO:0000256" key="1">
    <source>
        <dbReference type="SAM" id="SignalP"/>
    </source>
</evidence>
<dbReference type="InterPro" id="IPR017853">
    <property type="entry name" value="GH"/>
</dbReference>
<protein>
    <recommendedName>
        <fullName evidence="4">DUF3142 domain-containing protein</fullName>
    </recommendedName>
</protein>
<dbReference type="InterPro" id="IPR021488">
    <property type="entry name" value="DUF3142"/>
</dbReference>
<evidence type="ECO:0000313" key="2">
    <source>
        <dbReference type="EMBL" id="GLK87026.1"/>
    </source>
</evidence>
<evidence type="ECO:0008006" key="4">
    <source>
        <dbReference type="Google" id="ProtNLM"/>
    </source>
</evidence>
<gene>
    <name evidence="2" type="ORF">GCM10017655_00880</name>
</gene>
<dbReference type="AlphaFoldDB" id="A0A9W6NDX9"/>
<dbReference type="SUPFAM" id="SSF51445">
    <property type="entry name" value="(Trans)glycosidases"/>
    <property type="match status" value="1"/>
</dbReference>
<dbReference type="EMBL" id="BSFN01000001">
    <property type="protein sequence ID" value="GLK87026.1"/>
    <property type="molecule type" value="Genomic_DNA"/>
</dbReference>
<keyword evidence="3" id="KW-1185">Reference proteome</keyword>
<evidence type="ECO:0000313" key="3">
    <source>
        <dbReference type="Proteomes" id="UP001143328"/>
    </source>
</evidence>
<dbReference type="Proteomes" id="UP001143328">
    <property type="component" value="Unassembled WGS sequence"/>
</dbReference>
<comment type="caution">
    <text evidence="2">The sequence shown here is derived from an EMBL/GenBank/DDBJ whole genome shotgun (WGS) entry which is preliminary data.</text>
</comment>
<proteinExistence type="predicted"/>
<name>A0A9W6NDX9_9PSED</name>
<reference evidence="2" key="1">
    <citation type="journal article" date="2014" name="Int. J. Syst. Evol. Microbiol.">
        <title>Complete genome sequence of Corynebacterium casei LMG S-19264T (=DSM 44701T), isolated from a smear-ripened cheese.</title>
        <authorList>
            <consortium name="US DOE Joint Genome Institute (JGI-PGF)"/>
            <person name="Walter F."/>
            <person name="Albersmeier A."/>
            <person name="Kalinowski J."/>
            <person name="Ruckert C."/>
        </authorList>
    </citation>
    <scope>NUCLEOTIDE SEQUENCE</scope>
    <source>
        <strain evidence="2">VKM B-2935</strain>
    </source>
</reference>
<reference evidence="2" key="2">
    <citation type="submission" date="2023-01" db="EMBL/GenBank/DDBJ databases">
        <authorList>
            <person name="Sun Q."/>
            <person name="Evtushenko L."/>
        </authorList>
    </citation>
    <scope>NUCLEOTIDE SEQUENCE</scope>
    <source>
        <strain evidence="2">VKM B-2935</strain>
    </source>
</reference>